<dbReference type="EMBL" id="JAUYVI010000006">
    <property type="protein sequence ID" value="MDQ7250089.1"/>
    <property type="molecule type" value="Genomic_DNA"/>
</dbReference>
<reference evidence="3" key="1">
    <citation type="submission" date="2023-08" db="EMBL/GenBank/DDBJ databases">
        <title>Rhodospirillaceae gen. nov., a novel taxon isolated from the Yangtze River Yuezi River estuary sludge.</title>
        <authorList>
            <person name="Ruan L."/>
        </authorList>
    </citation>
    <scope>NUCLEOTIDE SEQUENCE [LARGE SCALE GENOMIC DNA]</scope>
    <source>
        <strain evidence="3">R-7</strain>
    </source>
</reference>
<evidence type="ECO:0000256" key="1">
    <source>
        <dbReference type="SAM" id="SignalP"/>
    </source>
</evidence>
<proteinExistence type="predicted"/>
<feature type="chain" id="PRO_5046982426" description="HdeA/HdeB family protein" evidence="1">
    <location>
        <begin position="21"/>
        <end position="114"/>
    </location>
</feature>
<feature type="signal peptide" evidence="1">
    <location>
        <begin position="1"/>
        <end position="20"/>
    </location>
</feature>
<evidence type="ECO:0008006" key="4">
    <source>
        <dbReference type="Google" id="ProtNLM"/>
    </source>
</evidence>
<evidence type="ECO:0000313" key="2">
    <source>
        <dbReference type="EMBL" id="MDQ7250089.1"/>
    </source>
</evidence>
<gene>
    <name evidence="2" type="ORF">Q8A70_20535</name>
</gene>
<protein>
    <recommendedName>
        <fullName evidence="4">HdeA/HdeB family protein</fullName>
    </recommendedName>
</protein>
<sequence length="114" mass="12350">MRRIALAGSMLALTAGTAVAAMTNDMDLVYGKYQMAIRAAQLCRGAPDSDSAWRRWSSFLDDETHHELGAGERLTIIEGAKADVTYMVRRQGCDSAGVKDLLALYDAKLAGLLK</sequence>
<keyword evidence="1" id="KW-0732">Signal</keyword>
<organism evidence="2 3">
    <name type="scientific">Dongia sedimenti</name>
    <dbReference type="NCBI Taxonomy" id="3064282"/>
    <lineage>
        <taxon>Bacteria</taxon>
        <taxon>Pseudomonadati</taxon>
        <taxon>Pseudomonadota</taxon>
        <taxon>Alphaproteobacteria</taxon>
        <taxon>Rhodospirillales</taxon>
        <taxon>Dongiaceae</taxon>
        <taxon>Dongia</taxon>
    </lineage>
</organism>
<evidence type="ECO:0000313" key="3">
    <source>
        <dbReference type="Proteomes" id="UP001230156"/>
    </source>
</evidence>
<dbReference type="RefSeq" id="WP_379958886.1">
    <property type="nucleotide sequence ID" value="NZ_JAUYVI010000006.1"/>
</dbReference>
<dbReference type="Proteomes" id="UP001230156">
    <property type="component" value="Unassembled WGS sequence"/>
</dbReference>
<keyword evidence="3" id="KW-1185">Reference proteome</keyword>
<name>A0ABU0YQT7_9PROT</name>
<accession>A0ABU0YQT7</accession>
<comment type="caution">
    <text evidence="2">The sequence shown here is derived from an EMBL/GenBank/DDBJ whole genome shotgun (WGS) entry which is preliminary data.</text>
</comment>